<keyword evidence="2 6" id="KW-0500">Molybdenum</keyword>
<dbReference type="PANTHER" id="PTHR30632">
    <property type="entry name" value="MOLYBDATE-BINDING PERIPLASMIC PROTEIN"/>
    <property type="match status" value="1"/>
</dbReference>
<reference evidence="8 9" key="1">
    <citation type="submission" date="2020-08" db="EMBL/GenBank/DDBJ databases">
        <title>Genomic Encyclopedia of Type Strains, Phase IV (KMG-IV): sequencing the most valuable type-strain genomes for metagenomic binning, comparative biology and taxonomic classification.</title>
        <authorList>
            <person name="Goeker M."/>
        </authorList>
    </citation>
    <scope>NUCLEOTIDE SEQUENCE [LARGE SCALE GENOMIC DNA]</scope>
    <source>
        <strain evidence="8 9">DSM 7465</strain>
    </source>
</reference>
<keyword evidence="3 6" id="KW-0479">Metal-binding</keyword>
<comment type="similarity">
    <text evidence="1">Belongs to the bacterial solute-binding protein ModA family.</text>
</comment>
<dbReference type="GO" id="GO:0015689">
    <property type="term" value="P:molybdate ion transport"/>
    <property type="evidence" value="ECO:0007669"/>
    <property type="project" value="InterPro"/>
</dbReference>
<feature type="chain" id="PRO_5032553161" evidence="7">
    <location>
        <begin position="24"/>
        <end position="257"/>
    </location>
</feature>
<feature type="signal peptide" evidence="7">
    <location>
        <begin position="1"/>
        <end position="23"/>
    </location>
</feature>
<name>A0A840HWG0_9SPHN</name>
<feature type="binding site" evidence="6">
    <location>
        <position position="192"/>
    </location>
    <ligand>
        <name>molybdate</name>
        <dbReference type="ChEBI" id="CHEBI:36264"/>
    </ligand>
</feature>
<dbReference type="GO" id="GO:0030973">
    <property type="term" value="F:molybdate ion binding"/>
    <property type="evidence" value="ECO:0007669"/>
    <property type="project" value="TreeGrafter"/>
</dbReference>
<feature type="binding site" evidence="6">
    <location>
        <position position="147"/>
    </location>
    <ligand>
        <name>molybdate</name>
        <dbReference type="ChEBI" id="CHEBI:36264"/>
    </ligand>
</feature>
<dbReference type="InterPro" id="IPR050682">
    <property type="entry name" value="ModA/WtpA"/>
</dbReference>
<dbReference type="Proteomes" id="UP000575068">
    <property type="component" value="Unassembled WGS sequence"/>
</dbReference>
<comment type="subunit">
    <text evidence="5">The complex is composed of two ATP-binding proteins (ModC), two transmembrane proteins (ModB) and a solute-binding protein (ModA).</text>
</comment>
<protein>
    <submittedName>
        <fullName evidence="8">Molybdate transport system substrate-binding protein</fullName>
    </submittedName>
</protein>
<organism evidence="8 9">
    <name type="scientific">Rhizorhapis suberifaciens</name>
    <name type="common">corky root of lettuce</name>
    <dbReference type="NCBI Taxonomy" id="13656"/>
    <lineage>
        <taxon>Bacteria</taxon>
        <taxon>Pseudomonadati</taxon>
        <taxon>Pseudomonadota</taxon>
        <taxon>Alphaproteobacteria</taxon>
        <taxon>Sphingomonadales</taxon>
        <taxon>Sphingomonadaceae</taxon>
        <taxon>Rhizorhapis</taxon>
    </lineage>
</organism>
<sequence>MIRNIFLLVGMLLAVASASPSQAREKPPLILAAASLQEALGSVAEAWAKKGNGKPVLSFAASSALAKQIGAGASADIFISADESWMDEVAGQGLIRPATRKSFLTNQLVLVAPAKSRLKMQIAKGFPLARLLGQGRLAMADPDAVPAGKYGKAALEDLGVWISAEPKIARAENVRAALAMVERGAAPLGIVYATDARASDRVRVVAVFPASSHPPISYSMAVLKTSSSRETEGFRRFLLSRQGRAIFARSGFISTGQ</sequence>
<evidence type="ECO:0000256" key="6">
    <source>
        <dbReference type="PIRSR" id="PIRSR004846-1"/>
    </source>
</evidence>
<evidence type="ECO:0000313" key="8">
    <source>
        <dbReference type="EMBL" id="MBB4642405.1"/>
    </source>
</evidence>
<evidence type="ECO:0000256" key="3">
    <source>
        <dbReference type="ARBA" id="ARBA00022723"/>
    </source>
</evidence>
<dbReference type="GO" id="GO:0030288">
    <property type="term" value="C:outer membrane-bounded periplasmic space"/>
    <property type="evidence" value="ECO:0007669"/>
    <property type="project" value="TreeGrafter"/>
</dbReference>
<evidence type="ECO:0000256" key="5">
    <source>
        <dbReference type="ARBA" id="ARBA00062515"/>
    </source>
</evidence>
<keyword evidence="9" id="KW-1185">Reference proteome</keyword>
<evidence type="ECO:0000256" key="2">
    <source>
        <dbReference type="ARBA" id="ARBA00022505"/>
    </source>
</evidence>
<comment type="caution">
    <text evidence="8">The sequence shown here is derived from an EMBL/GenBank/DDBJ whole genome shotgun (WGS) entry which is preliminary data.</text>
</comment>
<gene>
    <name evidence="8" type="ORF">HNQ99_002730</name>
</gene>
<dbReference type="SUPFAM" id="SSF53850">
    <property type="entry name" value="Periplasmic binding protein-like II"/>
    <property type="match status" value="1"/>
</dbReference>
<dbReference type="Gene3D" id="3.40.190.10">
    <property type="entry name" value="Periplasmic binding protein-like II"/>
    <property type="match status" value="2"/>
</dbReference>
<dbReference type="GO" id="GO:1901359">
    <property type="term" value="F:tungstate binding"/>
    <property type="evidence" value="ECO:0007669"/>
    <property type="project" value="UniProtKB-ARBA"/>
</dbReference>
<feature type="binding site" evidence="6">
    <location>
        <position position="174"/>
    </location>
    <ligand>
        <name>molybdate</name>
        <dbReference type="ChEBI" id="CHEBI:36264"/>
    </ligand>
</feature>
<dbReference type="GO" id="GO:0046872">
    <property type="term" value="F:metal ion binding"/>
    <property type="evidence" value="ECO:0007669"/>
    <property type="project" value="UniProtKB-KW"/>
</dbReference>
<accession>A0A840HWG0</accession>
<proteinExistence type="inferred from homology"/>
<feature type="binding site" evidence="6">
    <location>
        <position position="62"/>
    </location>
    <ligand>
        <name>molybdate</name>
        <dbReference type="ChEBI" id="CHEBI:36264"/>
    </ligand>
</feature>
<dbReference type="AlphaFoldDB" id="A0A840HWG0"/>
<dbReference type="CDD" id="cd13536">
    <property type="entry name" value="PBP2_EcModA"/>
    <property type="match status" value="1"/>
</dbReference>
<dbReference type="PANTHER" id="PTHR30632:SF17">
    <property type="entry name" value="MOLYBDATE-BINDING PROTEIN MODA"/>
    <property type="match status" value="1"/>
</dbReference>
<evidence type="ECO:0000256" key="7">
    <source>
        <dbReference type="SAM" id="SignalP"/>
    </source>
</evidence>
<evidence type="ECO:0000256" key="1">
    <source>
        <dbReference type="ARBA" id="ARBA00009175"/>
    </source>
</evidence>
<dbReference type="EMBL" id="JACHOV010000010">
    <property type="protein sequence ID" value="MBB4642405.1"/>
    <property type="molecule type" value="Genomic_DNA"/>
</dbReference>
<dbReference type="Pfam" id="PF13531">
    <property type="entry name" value="SBP_bac_11"/>
    <property type="match status" value="1"/>
</dbReference>
<dbReference type="InterPro" id="IPR005950">
    <property type="entry name" value="ModA"/>
</dbReference>
<evidence type="ECO:0000313" key="9">
    <source>
        <dbReference type="Proteomes" id="UP000575068"/>
    </source>
</evidence>
<feature type="binding site" evidence="6">
    <location>
        <position position="35"/>
    </location>
    <ligand>
        <name>molybdate</name>
        <dbReference type="ChEBI" id="CHEBI:36264"/>
    </ligand>
</feature>
<dbReference type="PIRSF" id="PIRSF004846">
    <property type="entry name" value="ModA"/>
    <property type="match status" value="1"/>
</dbReference>
<evidence type="ECO:0000256" key="4">
    <source>
        <dbReference type="ARBA" id="ARBA00022729"/>
    </source>
</evidence>
<dbReference type="FunFam" id="3.40.190.10:FF:000035">
    <property type="entry name" value="Molybdate ABC transporter substrate-binding protein"/>
    <property type="match status" value="1"/>
</dbReference>
<keyword evidence="4 7" id="KW-0732">Signal</keyword>
<dbReference type="NCBIfam" id="TIGR01256">
    <property type="entry name" value="modA"/>
    <property type="match status" value="1"/>
</dbReference>